<evidence type="ECO:0000256" key="1">
    <source>
        <dbReference type="SAM" id="MobiDB-lite"/>
    </source>
</evidence>
<reference evidence="2 3" key="1">
    <citation type="submission" date="2024-05" db="EMBL/GenBank/DDBJ databases">
        <title>Genome Sequence and Characterization of the New Strain Purple Sulfur Bacterium of Genus Thioalkalicoccus.</title>
        <authorList>
            <person name="Bryantseva I.A."/>
            <person name="Kyndt J.A."/>
            <person name="Imhoff J.F."/>
        </authorList>
    </citation>
    <scope>NUCLEOTIDE SEQUENCE [LARGE SCALE GENOMIC DNA]</scope>
    <source>
        <strain evidence="2 3">Um2</strain>
    </source>
</reference>
<dbReference type="Proteomes" id="UP001564408">
    <property type="component" value="Unassembled WGS sequence"/>
</dbReference>
<feature type="non-terminal residue" evidence="2">
    <location>
        <position position="1"/>
    </location>
</feature>
<gene>
    <name evidence="2" type="ORF">ABC977_18155</name>
</gene>
<accession>A0ABV4BIF8</accession>
<proteinExistence type="predicted"/>
<evidence type="ECO:0000313" key="2">
    <source>
        <dbReference type="EMBL" id="MEY6434315.1"/>
    </source>
</evidence>
<dbReference type="EMBL" id="JBDKXB010000089">
    <property type="protein sequence ID" value="MEY6434315.1"/>
    <property type="molecule type" value="Genomic_DNA"/>
</dbReference>
<organism evidence="2 3">
    <name type="scientific">Thioalkalicoccus limnaeus</name>
    <dbReference type="NCBI Taxonomy" id="120681"/>
    <lineage>
        <taxon>Bacteria</taxon>
        <taxon>Pseudomonadati</taxon>
        <taxon>Pseudomonadota</taxon>
        <taxon>Gammaproteobacteria</taxon>
        <taxon>Chromatiales</taxon>
        <taxon>Chromatiaceae</taxon>
        <taxon>Thioalkalicoccus</taxon>
    </lineage>
</organism>
<feature type="region of interest" description="Disordered" evidence="1">
    <location>
        <begin position="83"/>
        <end position="105"/>
    </location>
</feature>
<name>A0ABV4BIF8_9GAMM</name>
<evidence type="ECO:0008006" key="4">
    <source>
        <dbReference type="Google" id="ProtNLM"/>
    </source>
</evidence>
<sequence length="105" mass="11808">MLTEQLETWTEQWRHDGLEQGLEQGRKETRHLLVRLVRRRFGPAVAAQAEPLLAAIVDPEALEALGEELLIHPDGERWLEALRQAQPAPGHSTHQPGMPDAADRP</sequence>
<dbReference type="RefSeq" id="WP_369668691.1">
    <property type="nucleotide sequence ID" value="NZ_JBDKXB010000089.1"/>
</dbReference>
<keyword evidence="3" id="KW-1185">Reference proteome</keyword>
<protein>
    <recommendedName>
        <fullName evidence="4">DUF4351 domain-containing protein</fullName>
    </recommendedName>
</protein>
<evidence type="ECO:0000313" key="3">
    <source>
        <dbReference type="Proteomes" id="UP001564408"/>
    </source>
</evidence>
<comment type="caution">
    <text evidence="2">The sequence shown here is derived from an EMBL/GenBank/DDBJ whole genome shotgun (WGS) entry which is preliminary data.</text>
</comment>